<evidence type="ECO:0000313" key="4">
    <source>
        <dbReference type="Proteomes" id="UP001585080"/>
    </source>
</evidence>
<protein>
    <submittedName>
        <fullName evidence="3">WhiB family transcriptional regulator</fullName>
    </submittedName>
</protein>
<dbReference type="Proteomes" id="UP001585080">
    <property type="component" value="Unassembled WGS sequence"/>
</dbReference>
<accession>A0ABV5EKY2</accession>
<dbReference type="InterPro" id="IPR034768">
    <property type="entry name" value="4FE4S_WBL"/>
</dbReference>
<sequence>MTRTTEPAGAGFLDRAWELRAACRRQDAELWFSSRTRSRAVAICRACPVLAACRRAVLRREQGLPRCQRSGIVAGLTGSQRYDLERGGERAERSPSDVTPTGPGAARNHATIPAPCGTRAAYQRHLRRREPVDEDCRAANARSAVAYRRTGSTRGRQAGPGPPRRLALTALFPTAPQ</sequence>
<dbReference type="RefSeq" id="WP_376735958.1">
    <property type="nucleotide sequence ID" value="NZ_JAYMRP010000046.1"/>
</dbReference>
<feature type="compositionally biased region" description="Basic and acidic residues" evidence="1">
    <location>
        <begin position="83"/>
        <end position="95"/>
    </location>
</feature>
<dbReference type="PROSITE" id="PS51674">
    <property type="entry name" value="4FE4S_WBL"/>
    <property type="match status" value="1"/>
</dbReference>
<dbReference type="Pfam" id="PF02467">
    <property type="entry name" value="Whib"/>
    <property type="match status" value="1"/>
</dbReference>
<reference evidence="3 4" key="1">
    <citation type="submission" date="2024-01" db="EMBL/GenBank/DDBJ databases">
        <title>Genome mining of biosynthetic gene clusters to explore secondary metabolites of Streptomyces sp.</title>
        <authorList>
            <person name="Baig A."/>
            <person name="Ajitkumar Shintre N."/>
            <person name="Kumar H."/>
            <person name="Anbarasu A."/>
            <person name="Ramaiah S."/>
        </authorList>
    </citation>
    <scope>NUCLEOTIDE SEQUENCE [LARGE SCALE GENOMIC DNA]</scope>
    <source>
        <strain evidence="3 4">A57</strain>
    </source>
</reference>
<organism evidence="3 4">
    <name type="scientific">Streptomyces broussonetiae</name>
    <dbReference type="NCBI Taxonomy" id="2686304"/>
    <lineage>
        <taxon>Bacteria</taxon>
        <taxon>Bacillati</taxon>
        <taxon>Actinomycetota</taxon>
        <taxon>Actinomycetes</taxon>
        <taxon>Kitasatosporales</taxon>
        <taxon>Streptomycetaceae</taxon>
        <taxon>Streptomyces</taxon>
    </lineage>
</organism>
<keyword evidence="4" id="KW-1185">Reference proteome</keyword>
<comment type="caution">
    <text evidence="3">The sequence shown here is derived from an EMBL/GenBank/DDBJ whole genome shotgun (WGS) entry which is preliminary data.</text>
</comment>
<dbReference type="EMBL" id="JAYMRP010000046">
    <property type="protein sequence ID" value="MFB8777501.1"/>
    <property type="molecule type" value="Genomic_DNA"/>
</dbReference>
<evidence type="ECO:0000313" key="3">
    <source>
        <dbReference type="EMBL" id="MFB8777501.1"/>
    </source>
</evidence>
<feature type="region of interest" description="Disordered" evidence="1">
    <location>
        <begin position="83"/>
        <end position="112"/>
    </location>
</feature>
<feature type="region of interest" description="Disordered" evidence="1">
    <location>
        <begin position="147"/>
        <end position="177"/>
    </location>
</feature>
<name>A0ABV5EKY2_9ACTN</name>
<feature type="domain" description="4Fe-4S Wbl-type" evidence="2">
    <location>
        <begin position="22"/>
        <end position="83"/>
    </location>
</feature>
<proteinExistence type="predicted"/>
<evidence type="ECO:0000256" key="1">
    <source>
        <dbReference type="SAM" id="MobiDB-lite"/>
    </source>
</evidence>
<gene>
    <name evidence="3" type="ORF">VSS16_33115</name>
</gene>
<evidence type="ECO:0000259" key="2">
    <source>
        <dbReference type="PROSITE" id="PS51674"/>
    </source>
</evidence>